<dbReference type="EC" id="2.7.4.9" evidence="2 11"/>
<evidence type="ECO:0000256" key="1">
    <source>
        <dbReference type="ARBA" id="ARBA00009776"/>
    </source>
</evidence>
<evidence type="ECO:0000256" key="5">
    <source>
        <dbReference type="ARBA" id="ARBA00022727"/>
    </source>
</evidence>
<dbReference type="NCBIfam" id="TIGR00041">
    <property type="entry name" value="DTMP_kinase"/>
    <property type="match status" value="1"/>
</dbReference>
<evidence type="ECO:0000256" key="8">
    <source>
        <dbReference type="ARBA" id="ARBA00022840"/>
    </source>
</evidence>
<evidence type="ECO:0000256" key="11">
    <source>
        <dbReference type="HAMAP-Rule" id="MF_00165"/>
    </source>
</evidence>
<gene>
    <name evidence="11" type="primary">tmk</name>
    <name evidence="13" type="ORF">KDW_05760</name>
</gene>
<dbReference type="GO" id="GO:0005829">
    <property type="term" value="C:cytosol"/>
    <property type="evidence" value="ECO:0007669"/>
    <property type="project" value="TreeGrafter"/>
</dbReference>
<evidence type="ECO:0000256" key="7">
    <source>
        <dbReference type="ARBA" id="ARBA00022777"/>
    </source>
</evidence>
<name>A0A5J4KC87_9CHLR</name>
<dbReference type="PROSITE" id="PS01331">
    <property type="entry name" value="THYMIDYLATE_KINASE"/>
    <property type="match status" value="1"/>
</dbReference>
<evidence type="ECO:0000313" key="14">
    <source>
        <dbReference type="Proteomes" id="UP000326912"/>
    </source>
</evidence>
<evidence type="ECO:0000256" key="10">
    <source>
        <dbReference type="ARBA" id="ARBA00057735"/>
    </source>
</evidence>
<evidence type="ECO:0000256" key="9">
    <source>
        <dbReference type="ARBA" id="ARBA00048743"/>
    </source>
</evidence>
<evidence type="ECO:0000256" key="4">
    <source>
        <dbReference type="ARBA" id="ARBA00022679"/>
    </source>
</evidence>
<dbReference type="HAMAP" id="MF_00165">
    <property type="entry name" value="Thymidylate_kinase"/>
    <property type="match status" value="1"/>
</dbReference>
<feature type="binding site" evidence="11">
    <location>
        <begin position="11"/>
        <end position="18"/>
    </location>
    <ligand>
        <name>ATP</name>
        <dbReference type="ChEBI" id="CHEBI:30616"/>
    </ligand>
</feature>
<dbReference type="InterPro" id="IPR018095">
    <property type="entry name" value="Thymidylate_kin_CS"/>
</dbReference>
<dbReference type="SUPFAM" id="SSF52540">
    <property type="entry name" value="P-loop containing nucleoside triphosphate hydrolases"/>
    <property type="match status" value="1"/>
</dbReference>
<dbReference type="InterPro" id="IPR039430">
    <property type="entry name" value="Thymidylate_kin-like_dom"/>
</dbReference>
<keyword evidence="8 11" id="KW-0067">ATP-binding</keyword>
<evidence type="ECO:0000259" key="12">
    <source>
        <dbReference type="Pfam" id="PF02223"/>
    </source>
</evidence>
<dbReference type="GO" id="GO:0006235">
    <property type="term" value="P:dTTP biosynthetic process"/>
    <property type="evidence" value="ECO:0007669"/>
    <property type="project" value="UniProtKB-UniRule"/>
</dbReference>
<dbReference type="RefSeq" id="WP_151757280.1">
    <property type="nucleotide sequence ID" value="NZ_BKZW01000001.1"/>
</dbReference>
<dbReference type="Proteomes" id="UP000326912">
    <property type="component" value="Unassembled WGS sequence"/>
</dbReference>
<comment type="caution">
    <text evidence="13">The sequence shown here is derived from an EMBL/GenBank/DDBJ whole genome shotgun (WGS) entry which is preliminary data.</text>
</comment>
<evidence type="ECO:0000256" key="3">
    <source>
        <dbReference type="ARBA" id="ARBA00017144"/>
    </source>
</evidence>
<dbReference type="GO" id="GO:0006227">
    <property type="term" value="P:dUDP biosynthetic process"/>
    <property type="evidence" value="ECO:0007669"/>
    <property type="project" value="TreeGrafter"/>
</dbReference>
<reference evidence="13 14" key="1">
    <citation type="submission" date="2019-10" db="EMBL/GenBank/DDBJ databases">
        <title>Dictyobacter vulcani sp. nov., within the class Ktedonobacteria, isolated from soil of volcanic Mt. Zao.</title>
        <authorList>
            <person name="Zheng Y."/>
            <person name="Wang C.M."/>
            <person name="Sakai Y."/>
            <person name="Abe K."/>
            <person name="Yokota A."/>
            <person name="Yabe S."/>
        </authorList>
    </citation>
    <scope>NUCLEOTIDE SEQUENCE [LARGE SCALE GENOMIC DNA]</scope>
    <source>
        <strain evidence="13 14">W12</strain>
    </source>
</reference>
<dbReference type="InterPro" id="IPR027417">
    <property type="entry name" value="P-loop_NTPase"/>
</dbReference>
<keyword evidence="5 11" id="KW-0545">Nucleotide biosynthesis</keyword>
<keyword evidence="14" id="KW-1185">Reference proteome</keyword>
<dbReference type="InterPro" id="IPR018094">
    <property type="entry name" value="Thymidylate_kinase"/>
</dbReference>
<dbReference type="Gene3D" id="3.40.50.300">
    <property type="entry name" value="P-loop containing nucleotide triphosphate hydrolases"/>
    <property type="match status" value="1"/>
</dbReference>
<sequence>MGRGYFISFEGLDGAGKTTQMEMLERWLEQQGLAYVRTREPGGTPLGSEIRHLLFQRPDLTITPLAEAFLFQADRAQHFETLILPALAEGKVVVSDRCFDSSIAYQGAAQGVGTELVAQLSRIATQGHTPDLTIFLDLAPTLVQARTSLSAGKREEQSRFDRASEHFHRKLRQAFLTLAQASPQRIKVIDAAQTPEQVHQNIIALVEPLFKA</sequence>
<organism evidence="13 14">
    <name type="scientific">Dictyobacter vulcani</name>
    <dbReference type="NCBI Taxonomy" id="2607529"/>
    <lineage>
        <taxon>Bacteria</taxon>
        <taxon>Bacillati</taxon>
        <taxon>Chloroflexota</taxon>
        <taxon>Ktedonobacteria</taxon>
        <taxon>Ktedonobacterales</taxon>
        <taxon>Dictyobacteraceae</taxon>
        <taxon>Dictyobacter</taxon>
    </lineage>
</organism>
<dbReference type="FunFam" id="3.40.50.300:FF:000225">
    <property type="entry name" value="Thymidylate kinase"/>
    <property type="match status" value="1"/>
</dbReference>
<dbReference type="AlphaFoldDB" id="A0A5J4KC87"/>
<dbReference type="Pfam" id="PF02223">
    <property type="entry name" value="Thymidylate_kin"/>
    <property type="match status" value="1"/>
</dbReference>
<dbReference type="EMBL" id="BKZW01000001">
    <property type="protein sequence ID" value="GER86414.1"/>
    <property type="molecule type" value="Genomic_DNA"/>
</dbReference>
<dbReference type="CDD" id="cd01672">
    <property type="entry name" value="TMPK"/>
    <property type="match status" value="1"/>
</dbReference>
<keyword evidence="6 11" id="KW-0547">Nucleotide-binding</keyword>
<keyword evidence="4 11" id="KW-0808">Transferase</keyword>
<feature type="domain" description="Thymidylate kinase-like" evidence="12">
    <location>
        <begin position="9"/>
        <end position="202"/>
    </location>
</feature>
<proteinExistence type="inferred from homology"/>
<dbReference type="PANTHER" id="PTHR10344:SF4">
    <property type="entry name" value="UMP-CMP KINASE 2, MITOCHONDRIAL"/>
    <property type="match status" value="1"/>
</dbReference>
<protein>
    <recommendedName>
        <fullName evidence="3 11">Thymidylate kinase</fullName>
        <ecNumber evidence="2 11">2.7.4.9</ecNumber>
    </recommendedName>
    <alternativeName>
        <fullName evidence="11">dTMP kinase</fullName>
    </alternativeName>
</protein>
<evidence type="ECO:0000256" key="6">
    <source>
        <dbReference type="ARBA" id="ARBA00022741"/>
    </source>
</evidence>
<evidence type="ECO:0000313" key="13">
    <source>
        <dbReference type="EMBL" id="GER86414.1"/>
    </source>
</evidence>
<dbReference type="GO" id="GO:0005524">
    <property type="term" value="F:ATP binding"/>
    <property type="evidence" value="ECO:0007669"/>
    <property type="project" value="UniProtKB-UniRule"/>
</dbReference>
<accession>A0A5J4KC87</accession>
<dbReference type="GO" id="GO:0004798">
    <property type="term" value="F:dTMP kinase activity"/>
    <property type="evidence" value="ECO:0007669"/>
    <property type="project" value="UniProtKB-UniRule"/>
</dbReference>
<keyword evidence="7 11" id="KW-0418">Kinase</keyword>
<comment type="function">
    <text evidence="10 11">Phosphorylation of dTMP to form dTDP in both de novo and salvage pathways of dTTP synthesis.</text>
</comment>
<dbReference type="GO" id="GO:0006233">
    <property type="term" value="P:dTDP biosynthetic process"/>
    <property type="evidence" value="ECO:0007669"/>
    <property type="project" value="InterPro"/>
</dbReference>
<comment type="similarity">
    <text evidence="1 11">Belongs to the thymidylate kinase family.</text>
</comment>
<evidence type="ECO:0000256" key="2">
    <source>
        <dbReference type="ARBA" id="ARBA00012980"/>
    </source>
</evidence>
<dbReference type="PANTHER" id="PTHR10344">
    <property type="entry name" value="THYMIDYLATE KINASE"/>
    <property type="match status" value="1"/>
</dbReference>
<comment type="catalytic activity">
    <reaction evidence="9 11">
        <text>dTMP + ATP = dTDP + ADP</text>
        <dbReference type="Rhea" id="RHEA:13517"/>
        <dbReference type="ChEBI" id="CHEBI:30616"/>
        <dbReference type="ChEBI" id="CHEBI:58369"/>
        <dbReference type="ChEBI" id="CHEBI:63528"/>
        <dbReference type="ChEBI" id="CHEBI:456216"/>
        <dbReference type="EC" id="2.7.4.9"/>
    </reaction>
</comment>